<dbReference type="OrthoDB" id="76114at2759"/>
<dbReference type="SUPFAM" id="SSF53955">
    <property type="entry name" value="Lysozyme-like"/>
    <property type="match status" value="1"/>
</dbReference>
<evidence type="ECO:0000313" key="4">
    <source>
        <dbReference type="Proteomes" id="UP000794436"/>
    </source>
</evidence>
<proteinExistence type="predicted"/>
<evidence type="ECO:0008006" key="5">
    <source>
        <dbReference type="Google" id="ProtNLM"/>
    </source>
</evidence>
<accession>A0A8K1CVG3</accession>
<dbReference type="Gene3D" id="3.30.386.10">
    <property type="entry name" value="Chitosanase, subunit A, domain 2"/>
    <property type="match status" value="1"/>
</dbReference>
<organism evidence="3 4">
    <name type="scientific">Pythium oligandrum</name>
    <name type="common">Mycoparasitic fungus</name>
    <dbReference type="NCBI Taxonomy" id="41045"/>
    <lineage>
        <taxon>Eukaryota</taxon>
        <taxon>Sar</taxon>
        <taxon>Stramenopiles</taxon>
        <taxon>Oomycota</taxon>
        <taxon>Peronosporomycetes</taxon>
        <taxon>Pythiales</taxon>
        <taxon>Pythiaceae</taxon>
        <taxon>Pythium</taxon>
    </lineage>
</organism>
<sequence>MWRTWMTTLLLAVAGASAELRVNRFPFDAISGNVTLEQLDTIMSLVSIAENNKAEWWENYDYCEDRENGRGYTVSLVGFCSGTSDLLQIVRYVEKADPDHPLAQFVDALKTVDGTDSTKGLTSLCASVRSSNDKTWQSAVWKGIKREYWEPATRWAYEHGLTSALAKGFLLDVALNHGAEGLDLIAGPLSSVDAMEIGEATYLEDYMNSRANLIAAKGEPASERVAMWQTILTEGNLELERPVADIKFKGDMFTIGGDDENLNGDYEAGKVSTSDENRSGLDTTSETVPKEPVGNALVIKSKNTEAVAESDSDSRLSSASVSSVASTLVVALSVVCSWLHM</sequence>
<dbReference type="InterPro" id="IPR023346">
    <property type="entry name" value="Lysozyme-like_dom_sf"/>
</dbReference>
<reference evidence="3" key="1">
    <citation type="submission" date="2019-03" db="EMBL/GenBank/DDBJ databases">
        <title>Long read genome sequence of the mycoparasitic Pythium oligandrum ATCC 38472 isolated from sugarbeet rhizosphere.</title>
        <authorList>
            <person name="Gaulin E."/>
        </authorList>
    </citation>
    <scope>NUCLEOTIDE SEQUENCE</scope>
    <source>
        <strain evidence="3">ATCC 38472_TT</strain>
    </source>
</reference>
<evidence type="ECO:0000256" key="1">
    <source>
        <dbReference type="SAM" id="MobiDB-lite"/>
    </source>
</evidence>
<keyword evidence="4" id="KW-1185">Reference proteome</keyword>
<evidence type="ECO:0000313" key="3">
    <source>
        <dbReference type="EMBL" id="TMW69425.1"/>
    </source>
</evidence>
<dbReference type="AlphaFoldDB" id="A0A8K1CVG3"/>
<dbReference type="Pfam" id="PF01374">
    <property type="entry name" value="Glyco_hydro_46"/>
    <property type="match status" value="1"/>
</dbReference>
<dbReference type="EMBL" id="SPLM01000001">
    <property type="protein sequence ID" value="TMW69425.1"/>
    <property type="molecule type" value="Genomic_DNA"/>
</dbReference>
<name>A0A8K1CVG3_PYTOL</name>
<dbReference type="InterPro" id="IPR023099">
    <property type="entry name" value="Glyco_hydro_46_N"/>
</dbReference>
<feature type="region of interest" description="Disordered" evidence="1">
    <location>
        <begin position="268"/>
        <end position="291"/>
    </location>
</feature>
<comment type="caution">
    <text evidence="3">The sequence shown here is derived from an EMBL/GenBank/DDBJ whole genome shotgun (WGS) entry which is preliminary data.</text>
</comment>
<protein>
    <recommendedName>
        <fullName evidence="5">Chitosanase</fullName>
    </recommendedName>
</protein>
<dbReference type="GO" id="GO:0005576">
    <property type="term" value="C:extracellular region"/>
    <property type="evidence" value="ECO:0007669"/>
    <property type="project" value="InterPro"/>
</dbReference>
<feature type="chain" id="PRO_5035449995" description="Chitosanase" evidence="2">
    <location>
        <begin position="19"/>
        <end position="341"/>
    </location>
</feature>
<dbReference type="Proteomes" id="UP000794436">
    <property type="component" value="Unassembled WGS sequence"/>
</dbReference>
<keyword evidence="2" id="KW-0732">Signal</keyword>
<feature type="signal peptide" evidence="2">
    <location>
        <begin position="1"/>
        <end position="18"/>
    </location>
</feature>
<gene>
    <name evidence="3" type="ORF">Poli38472_001581</name>
</gene>
<dbReference type="Gene3D" id="1.20.141.10">
    <property type="entry name" value="Chitosanase, subunit A, domain 1"/>
    <property type="match status" value="1"/>
</dbReference>
<dbReference type="GO" id="GO:0005975">
    <property type="term" value="P:carbohydrate metabolic process"/>
    <property type="evidence" value="ECO:0007669"/>
    <property type="project" value="InterPro"/>
</dbReference>
<evidence type="ECO:0000256" key="2">
    <source>
        <dbReference type="SAM" id="SignalP"/>
    </source>
</evidence>
<dbReference type="GO" id="GO:0016977">
    <property type="term" value="F:chitosanase activity"/>
    <property type="evidence" value="ECO:0007669"/>
    <property type="project" value="InterPro"/>
</dbReference>
<dbReference type="InterPro" id="IPR000400">
    <property type="entry name" value="Glyco_hydro_46"/>
</dbReference>